<dbReference type="GO" id="GO:0005787">
    <property type="term" value="C:signal peptidase complex"/>
    <property type="evidence" value="ECO:0007669"/>
    <property type="project" value="InterPro"/>
</dbReference>
<comment type="subcellular location">
    <subcellularLocation>
        <location evidence="1">Endoplasmic reticulum membrane</location>
        <topology evidence="1">Multi-pass membrane protein</topology>
    </subcellularLocation>
</comment>
<protein>
    <recommendedName>
        <fullName evidence="3">Signal peptidase complex subunit 1</fullName>
    </recommendedName>
</protein>
<feature type="transmembrane region" description="Helical" evidence="10">
    <location>
        <begin position="12"/>
        <end position="30"/>
    </location>
</feature>
<evidence type="ECO:0000256" key="6">
    <source>
        <dbReference type="ARBA" id="ARBA00022989"/>
    </source>
</evidence>
<evidence type="ECO:0000313" key="11">
    <source>
        <dbReference type="EMBL" id="KAF2069997.1"/>
    </source>
</evidence>
<evidence type="ECO:0000256" key="10">
    <source>
        <dbReference type="SAM" id="Phobius"/>
    </source>
</evidence>
<keyword evidence="6 10" id="KW-1133">Transmembrane helix</keyword>
<keyword evidence="12" id="KW-1185">Reference proteome</keyword>
<reference evidence="11" key="1">
    <citation type="submission" date="2020-01" db="EMBL/GenBank/DDBJ databases">
        <title>Development of genomics and gene disruption for Polysphondylium violaceum indicates a role for the polyketide synthase stlB in stalk morphogenesis.</title>
        <authorList>
            <person name="Narita B."/>
            <person name="Kawabe Y."/>
            <person name="Kin K."/>
            <person name="Saito T."/>
            <person name="Gibbs R."/>
            <person name="Kuspa A."/>
            <person name="Muzny D."/>
            <person name="Queller D."/>
            <person name="Richards S."/>
            <person name="Strassman J."/>
            <person name="Sucgang R."/>
            <person name="Worley K."/>
            <person name="Schaap P."/>
        </authorList>
    </citation>
    <scope>NUCLEOTIDE SEQUENCE</scope>
    <source>
        <strain evidence="11">QSvi11</strain>
    </source>
</reference>
<evidence type="ECO:0000256" key="2">
    <source>
        <dbReference type="ARBA" id="ARBA00005245"/>
    </source>
</evidence>
<dbReference type="GO" id="GO:0045047">
    <property type="term" value="P:protein targeting to ER"/>
    <property type="evidence" value="ECO:0007669"/>
    <property type="project" value="TreeGrafter"/>
</dbReference>
<dbReference type="InterPro" id="IPR009542">
    <property type="entry name" value="Spc1/SPCS1"/>
</dbReference>
<gene>
    <name evidence="11" type="ORF">CYY_008680</name>
</gene>
<dbReference type="Proteomes" id="UP000695562">
    <property type="component" value="Unassembled WGS sequence"/>
</dbReference>
<proteinExistence type="inferred from homology"/>
<comment type="caution">
    <text evidence="11">The sequence shown here is derived from an EMBL/GenBank/DDBJ whole genome shotgun (WGS) entry which is preliminary data.</text>
</comment>
<dbReference type="PANTHER" id="PTHR13202:SF0">
    <property type="entry name" value="SIGNAL PEPTIDASE COMPLEX SUBUNIT 1"/>
    <property type="match status" value="1"/>
</dbReference>
<keyword evidence="7 10" id="KW-0472">Membrane</keyword>
<evidence type="ECO:0000256" key="5">
    <source>
        <dbReference type="ARBA" id="ARBA00022824"/>
    </source>
</evidence>
<comment type="function">
    <text evidence="8">Component of the signal peptidase complex (SPC) which catalyzes the cleavage of N-terminal signal sequences from nascent proteins as they are translocated into the lumen of the endoplasmic reticulum. Dispensable for SPC enzymatic activity.</text>
</comment>
<evidence type="ECO:0000256" key="9">
    <source>
        <dbReference type="SAM" id="MobiDB-lite"/>
    </source>
</evidence>
<dbReference type="GO" id="GO:0006465">
    <property type="term" value="P:signal peptide processing"/>
    <property type="evidence" value="ECO:0007669"/>
    <property type="project" value="InterPro"/>
</dbReference>
<organism evidence="11 12">
    <name type="scientific">Polysphondylium violaceum</name>
    <dbReference type="NCBI Taxonomy" id="133409"/>
    <lineage>
        <taxon>Eukaryota</taxon>
        <taxon>Amoebozoa</taxon>
        <taxon>Evosea</taxon>
        <taxon>Eumycetozoa</taxon>
        <taxon>Dictyostelia</taxon>
        <taxon>Dictyosteliales</taxon>
        <taxon>Dictyosteliaceae</taxon>
        <taxon>Polysphondylium</taxon>
    </lineage>
</organism>
<dbReference type="AlphaFoldDB" id="A0A8J4PN39"/>
<evidence type="ECO:0000256" key="7">
    <source>
        <dbReference type="ARBA" id="ARBA00023136"/>
    </source>
</evidence>
<dbReference type="EMBL" id="AJWJ01000559">
    <property type="protein sequence ID" value="KAF2069997.1"/>
    <property type="molecule type" value="Genomic_DNA"/>
</dbReference>
<accession>A0A8J4PN39</accession>
<dbReference type="OrthoDB" id="263893at2759"/>
<evidence type="ECO:0000313" key="12">
    <source>
        <dbReference type="Proteomes" id="UP000695562"/>
    </source>
</evidence>
<evidence type="ECO:0000256" key="8">
    <source>
        <dbReference type="ARBA" id="ARBA00045204"/>
    </source>
</evidence>
<keyword evidence="4 10" id="KW-0812">Transmembrane</keyword>
<name>A0A8J4PN39_9MYCE</name>
<evidence type="ECO:0000256" key="4">
    <source>
        <dbReference type="ARBA" id="ARBA00022692"/>
    </source>
</evidence>
<dbReference type="PANTHER" id="PTHR13202">
    <property type="entry name" value="MICROSOMAL SIGNAL PEPTIDASE 12 KDA SUBUNIT"/>
    <property type="match status" value="1"/>
</dbReference>
<feature type="transmembrane region" description="Helical" evidence="10">
    <location>
        <begin position="36"/>
        <end position="56"/>
    </location>
</feature>
<evidence type="ECO:0000256" key="1">
    <source>
        <dbReference type="ARBA" id="ARBA00004477"/>
    </source>
</evidence>
<keyword evidence="5" id="KW-0256">Endoplasmic reticulum</keyword>
<feature type="region of interest" description="Disordered" evidence="9">
    <location>
        <begin position="69"/>
        <end position="91"/>
    </location>
</feature>
<evidence type="ECO:0000256" key="3">
    <source>
        <dbReference type="ARBA" id="ARBA00017059"/>
    </source>
</evidence>
<dbReference type="Pfam" id="PF06645">
    <property type="entry name" value="SPC12"/>
    <property type="match status" value="1"/>
</dbReference>
<comment type="similarity">
    <text evidence="2">Belongs to the SPCS1 family.</text>
</comment>
<feature type="compositionally biased region" description="Low complexity" evidence="9">
    <location>
        <begin position="73"/>
        <end position="82"/>
    </location>
</feature>
<sequence length="91" mass="10462">MDFEGQKYAETVYQNTIIVFGILGWIIGFYQQSFFITFYAVALGTIISLILCLPNWKMFCSNQLKWQPLNVEPTTSPTSTSPKLDSDKKRK</sequence>